<dbReference type="STRING" id="1130080.SAMN04488113_1608"/>
<evidence type="ECO:0000256" key="1">
    <source>
        <dbReference type="SAM" id="Coils"/>
    </source>
</evidence>
<feature type="coiled-coil region" evidence="1">
    <location>
        <begin position="121"/>
        <end position="162"/>
    </location>
</feature>
<dbReference type="AlphaFoldDB" id="A0A1H6VLL2"/>
<dbReference type="OrthoDB" id="2157217at2"/>
<evidence type="ECO:0000313" key="2">
    <source>
        <dbReference type="EMBL" id="SEJ05511.1"/>
    </source>
</evidence>
<organism evidence="2 3">
    <name type="scientific">Alkalibacterium gilvum</name>
    <dbReference type="NCBI Taxonomy" id="1130080"/>
    <lineage>
        <taxon>Bacteria</taxon>
        <taxon>Bacillati</taxon>
        <taxon>Bacillota</taxon>
        <taxon>Bacilli</taxon>
        <taxon>Lactobacillales</taxon>
        <taxon>Carnobacteriaceae</taxon>
        <taxon>Alkalibacterium</taxon>
    </lineage>
</organism>
<accession>A0A1H6VLL2</accession>
<dbReference type="Gene3D" id="1.10.1660.10">
    <property type="match status" value="1"/>
</dbReference>
<sequence length="179" mass="20464">MKDISEEITSYQSAKDVAKALRIKPVTLKKYSLLIEKVSKGNVTFERSEDKSRLYTATDVTLIHSTLDTRNQNNLSYEKAVESILKEEAILDATGDTPTVALKATLNNDLNVTANALFAVMNEQNAQIDQLIKTNNELVESNKKLSNDMREFFEEKKALEEVKENSIKKKWWFFQKIDI</sequence>
<proteinExistence type="predicted"/>
<evidence type="ECO:0008006" key="4">
    <source>
        <dbReference type="Google" id="ProtNLM"/>
    </source>
</evidence>
<dbReference type="Proteomes" id="UP000198564">
    <property type="component" value="Unassembled WGS sequence"/>
</dbReference>
<dbReference type="RefSeq" id="WP_091636717.1">
    <property type="nucleotide sequence ID" value="NZ_FNYW01000060.1"/>
</dbReference>
<evidence type="ECO:0000313" key="3">
    <source>
        <dbReference type="Proteomes" id="UP000198564"/>
    </source>
</evidence>
<keyword evidence="3" id="KW-1185">Reference proteome</keyword>
<keyword evidence="1" id="KW-0175">Coiled coil</keyword>
<reference evidence="3" key="1">
    <citation type="submission" date="2016-10" db="EMBL/GenBank/DDBJ databases">
        <authorList>
            <person name="Varghese N."/>
            <person name="Submissions S."/>
        </authorList>
    </citation>
    <scope>NUCLEOTIDE SEQUENCE [LARGE SCALE GENOMIC DNA]</scope>
    <source>
        <strain evidence="3">DSM 25751</strain>
    </source>
</reference>
<protein>
    <recommendedName>
        <fullName evidence="4">MerR HTH family regulatory protein</fullName>
    </recommendedName>
</protein>
<name>A0A1H6VLL2_9LACT</name>
<gene>
    <name evidence="2" type="ORF">SAMN04488113_1608</name>
</gene>
<dbReference type="EMBL" id="FNYW01000060">
    <property type="protein sequence ID" value="SEJ05511.1"/>
    <property type="molecule type" value="Genomic_DNA"/>
</dbReference>